<dbReference type="Proteomes" id="UP000237000">
    <property type="component" value="Unassembled WGS sequence"/>
</dbReference>
<protein>
    <submittedName>
        <fullName evidence="1">Uncharacterized protein</fullName>
    </submittedName>
</protein>
<keyword evidence="2" id="KW-1185">Reference proteome</keyword>
<dbReference type="EMBL" id="JXTC01000041">
    <property type="protein sequence ID" value="PON95914.1"/>
    <property type="molecule type" value="Genomic_DNA"/>
</dbReference>
<sequence length="94" mass="10469">MGILESQVSTTQRQTQSHLQLASRLSNRLMRLMFPEVATISDLLYLIHSFRLSSPEAKSVETQPAAVVESTSQTCHPVSLLLQLSFPRTFPRGA</sequence>
<comment type="caution">
    <text evidence="1">The sequence shown here is derived from an EMBL/GenBank/DDBJ whole genome shotgun (WGS) entry which is preliminary data.</text>
</comment>
<dbReference type="OrthoDB" id="10342457at2759"/>
<accession>A0A2P5FDR5</accession>
<dbReference type="AlphaFoldDB" id="A0A2P5FDR5"/>
<evidence type="ECO:0000313" key="2">
    <source>
        <dbReference type="Proteomes" id="UP000237000"/>
    </source>
</evidence>
<gene>
    <name evidence="1" type="ORF">TorRG33x02_081620</name>
</gene>
<proteinExistence type="predicted"/>
<dbReference type="InParanoid" id="A0A2P5FDR5"/>
<reference evidence="2" key="1">
    <citation type="submission" date="2016-06" db="EMBL/GenBank/DDBJ databases">
        <title>Parallel loss of symbiosis genes in relatives of nitrogen-fixing non-legume Parasponia.</title>
        <authorList>
            <person name="Van Velzen R."/>
            <person name="Holmer R."/>
            <person name="Bu F."/>
            <person name="Rutten L."/>
            <person name="Van Zeijl A."/>
            <person name="Liu W."/>
            <person name="Santuari L."/>
            <person name="Cao Q."/>
            <person name="Sharma T."/>
            <person name="Shen D."/>
            <person name="Roswanjaya Y."/>
            <person name="Wardhani T."/>
            <person name="Kalhor M.S."/>
            <person name="Jansen J."/>
            <person name="Van den Hoogen J."/>
            <person name="Gungor B."/>
            <person name="Hartog M."/>
            <person name="Hontelez J."/>
            <person name="Verver J."/>
            <person name="Yang W.-C."/>
            <person name="Schijlen E."/>
            <person name="Repin R."/>
            <person name="Schilthuizen M."/>
            <person name="Schranz E."/>
            <person name="Heidstra R."/>
            <person name="Miyata K."/>
            <person name="Fedorova E."/>
            <person name="Kohlen W."/>
            <person name="Bisseling T."/>
            <person name="Smit S."/>
            <person name="Geurts R."/>
        </authorList>
    </citation>
    <scope>NUCLEOTIDE SEQUENCE [LARGE SCALE GENOMIC DNA]</scope>
    <source>
        <strain evidence="2">cv. RG33-2</strain>
    </source>
</reference>
<organism evidence="1 2">
    <name type="scientific">Trema orientale</name>
    <name type="common">Charcoal tree</name>
    <name type="synonym">Celtis orientalis</name>
    <dbReference type="NCBI Taxonomy" id="63057"/>
    <lineage>
        <taxon>Eukaryota</taxon>
        <taxon>Viridiplantae</taxon>
        <taxon>Streptophyta</taxon>
        <taxon>Embryophyta</taxon>
        <taxon>Tracheophyta</taxon>
        <taxon>Spermatophyta</taxon>
        <taxon>Magnoliopsida</taxon>
        <taxon>eudicotyledons</taxon>
        <taxon>Gunneridae</taxon>
        <taxon>Pentapetalae</taxon>
        <taxon>rosids</taxon>
        <taxon>fabids</taxon>
        <taxon>Rosales</taxon>
        <taxon>Cannabaceae</taxon>
        <taxon>Trema</taxon>
    </lineage>
</organism>
<name>A0A2P5FDR5_TREOI</name>
<evidence type="ECO:0000313" key="1">
    <source>
        <dbReference type="EMBL" id="PON95914.1"/>
    </source>
</evidence>